<sequence>MVTVTSRPTSVSARLGGSGAGSIEAGAGATAALAGLASDPGFTPLEFMDAALAGCLVLSVRIAARKSGWGERLQSVEVEIAHIKAEDGPSRVAEFTSAFKIVGDFTDEEREALIASAHEICTVGNTFAAGAVVRDIAWSEAQ</sequence>
<comment type="caution">
    <text evidence="1">The sequence shown here is derived from an EMBL/GenBank/DDBJ whole genome shotgun (WGS) entry which is preliminary data.</text>
</comment>
<evidence type="ECO:0000313" key="2">
    <source>
        <dbReference type="Proteomes" id="UP000281547"/>
    </source>
</evidence>
<accession>A0A433X8I3</accession>
<dbReference type="InterPro" id="IPR015946">
    <property type="entry name" value="KH_dom-like_a/b"/>
</dbReference>
<dbReference type="RefSeq" id="WP_127189166.1">
    <property type="nucleotide sequence ID" value="NZ_RZNJ01000004.1"/>
</dbReference>
<proteinExistence type="predicted"/>
<organism evidence="1 2">
    <name type="scientific">Arsenicitalea aurantiaca</name>
    <dbReference type="NCBI Taxonomy" id="1783274"/>
    <lineage>
        <taxon>Bacteria</taxon>
        <taxon>Pseudomonadati</taxon>
        <taxon>Pseudomonadota</taxon>
        <taxon>Alphaproteobacteria</taxon>
        <taxon>Hyphomicrobiales</taxon>
        <taxon>Devosiaceae</taxon>
        <taxon>Arsenicitalea</taxon>
    </lineage>
</organism>
<dbReference type="Pfam" id="PF02566">
    <property type="entry name" value="OsmC"/>
    <property type="match status" value="1"/>
</dbReference>
<gene>
    <name evidence="1" type="ORF">EMQ25_13850</name>
</gene>
<dbReference type="InterPro" id="IPR003718">
    <property type="entry name" value="OsmC/Ohr_fam"/>
</dbReference>
<dbReference type="AlphaFoldDB" id="A0A433X8I3"/>
<dbReference type="Gene3D" id="3.30.300.20">
    <property type="match status" value="1"/>
</dbReference>
<dbReference type="EMBL" id="RZNJ01000004">
    <property type="protein sequence ID" value="RUT30385.1"/>
    <property type="molecule type" value="Genomic_DNA"/>
</dbReference>
<dbReference type="SUPFAM" id="SSF82784">
    <property type="entry name" value="OsmC-like"/>
    <property type="match status" value="1"/>
</dbReference>
<name>A0A433X8I3_9HYPH</name>
<protein>
    <submittedName>
        <fullName evidence="1">OsmC family peroxiredoxin</fullName>
    </submittedName>
</protein>
<evidence type="ECO:0000313" key="1">
    <source>
        <dbReference type="EMBL" id="RUT30385.1"/>
    </source>
</evidence>
<dbReference type="OrthoDB" id="8277427at2"/>
<reference evidence="1 2" key="1">
    <citation type="journal article" date="2016" name="Int. J. Syst. Evol. Microbiol.">
        <title>Arsenicitalea aurantiaca gen. nov., sp. nov., a new member of the family Hyphomicrobiaceae, isolated from high-arsenic sediment.</title>
        <authorList>
            <person name="Mu Y."/>
            <person name="Zhou L."/>
            <person name="Zeng X.C."/>
            <person name="Liu L."/>
            <person name="Pan Y."/>
            <person name="Chen X."/>
            <person name="Wang J."/>
            <person name="Li S."/>
            <person name="Li W.J."/>
            <person name="Wang Y."/>
        </authorList>
    </citation>
    <scope>NUCLEOTIDE SEQUENCE [LARGE SCALE GENOMIC DNA]</scope>
    <source>
        <strain evidence="1 2">42-50</strain>
    </source>
</reference>
<keyword evidence="2" id="KW-1185">Reference proteome</keyword>
<dbReference type="InterPro" id="IPR036102">
    <property type="entry name" value="OsmC/Ohrsf"/>
</dbReference>
<dbReference type="Proteomes" id="UP000281547">
    <property type="component" value="Unassembled WGS sequence"/>
</dbReference>